<gene>
    <name evidence="2" type="ORF">ASNO1_01560</name>
</gene>
<evidence type="ECO:0000313" key="3">
    <source>
        <dbReference type="Proteomes" id="UP001342631"/>
    </source>
</evidence>
<feature type="region of interest" description="Disordered" evidence="1">
    <location>
        <begin position="41"/>
        <end position="82"/>
    </location>
</feature>
<evidence type="ECO:0000313" key="2">
    <source>
        <dbReference type="EMBL" id="GMU03904.1"/>
    </source>
</evidence>
<feature type="compositionally biased region" description="Gly residues" evidence="1">
    <location>
        <begin position="72"/>
        <end position="82"/>
    </location>
</feature>
<protein>
    <submittedName>
        <fullName evidence="2">Uncharacterized protein</fullName>
    </submittedName>
</protein>
<reference evidence="2 3" key="1">
    <citation type="journal article" date="2024" name="Arch. Microbiol.">
        <title>Corallococcus caeni sp. nov., a novel myxobacterium isolated from activated sludge.</title>
        <authorList>
            <person name="Tomita S."/>
            <person name="Nakai R."/>
            <person name="Kuroda K."/>
            <person name="Kurashita H."/>
            <person name="Hatamoto M."/>
            <person name="Yamaguchi T."/>
            <person name="Narihiro T."/>
        </authorList>
    </citation>
    <scope>NUCLEOTIDE SEQUENCE [LARGE SCALE GENOMIC DNA]</scope>
    <source>
        <strain evidence="2 3">NO1</strain>
    </source>
</reference>
<dbReference type="EMBL" id="BTTX01000001">
    <property type="protein sequence ID" value="GMU03904.1"/>
    <property type="molecule type" value="Genomic_DNA"/>
</dbReference>
<proteinExistence type="predicted"/>
<comment type="caution">
    <text evidence="2">The sequence shown here is derived from an EMBL/GenBank/DDBJ whole genome shotgun (WGS) entry which is preliminary data.</text>
</comment>
<dbReference type="Proteomes" id="UP001342631">
    <property type="component" value="Unassembled WGS sequence"/>
</dbReference>
<evidence type="ECO:0000256" key="1">
    <source>
        <dbReference type="SAM" id="MobiDB-lite"/>
    </source>
</evidence>
<feature type="region of interest" description="Disordered" evidence="1">
    <location>
        <begin position="1"/>
        <end position="21"/>
    </location>
</feature>
<keyword evidence="3" id="KW-1185">Reference proteome</keyword>
<feature type="compositionally biased region" description="Polar residues" evidence="1">
    <location>
        <begin position="9"/>
        <end position="21"/>
    </location>
</feature>
<accession>A0ABQ6QIL0</accession>
<organism evidence="2 3">
    <name type="scientific">Corallococcus caeni</name>
    <dbReference type="NCBI Taxonomy" id="3082388"/>
    <lineage>
        <taxon>Bacteria</taxon>
        <taxon>Pseudomonadati</taxon>
        <taxon>Myxococcota</taxon>
        <taxon>Myxococcia</taxon>
        <taxon>Myxococcales</taxon>
        <taxon>Cystobacterineae</taxon>
        <taxon>Myxococcaceae</taxon>
        <taxon>Corallococcus</taxon>
    </lineage>
</organism>
<name>A0ABQ6QIL0_9BACT</name>
<sequence length="82" mass="8540">MFTSDGRPSANTAPGTPASSTARLQISEFFMEIRLTSFPCPAQTGRVPLPVGAGHTFEDDDGGERRKDAVDAGGGTGIDGVW</sequence>